<dbReference type="SUPFAM" id="SSF46689">
    <property type="entry name" value="Homeodomain-like"/>
    <property type="match status" value="2"/>
</dbReference>
<dbReference type="STRING" id="638301.HMPREF0444_1860"/>
<keyword evidence="3" id="KW-0804">Transcription</keyword>
<dbReference type="InterPro" id="IPR018060">
    <property type="entry name" value="HTH_AraC"/>
</dbReference>
<dbReference type="InterPro" id="IPR020449">
    <property type="entry name" value="Tscrpt_reg_AraC-type_HTH"/>
</dbReference>
<evidence type="ECO:0000256" key="3">
    <source>
        <dbReference type="ARBA" id="ARBA00023163"/>
    </source>
</evidence>
<dbReference type="RefSeq" id="WP_005606510.1">
    <property type="nucleotide sequence ID" value="NZ_CP102283.1"/>
</dbReference>
<evidence type="ECO:0000313" key="5">
    <source>
        <dbReference type="EMBL" id="EEW36512.1"/>
    </source>
</evidence>
<dbReference type="InterPro" id="IPR009057">
    <property type="entry name" value="Homeodomain-like_sf"/>
</dbReference>
<keyword evidence="6" id="KW-1185">Reference proteome</keyword>
<dbReference type="InterPro" id="IPR014710">
    <property type="entry name" value="RmlC-like_jellyroll"/>
</dbReference>
<dbReference type="EMBL" id="ACKZ01000029">
    <property type="protein sequence ID" value="EEW36512.1"/>
    <property type="molecule type" value="Genomic_DNA"/>
</dbReference>
<evidence type="ECO:0000256" key="1">
    <source>
        <dbReference type="ARBA" id="ARBA00023015"/>
    </source>
</evidence>
<dbReference type="InterPro" id="IPR018062">
    <property type="entry name" value="HTH_AraC-typ_CS"/>
</dbReference>
<feature type="domain" description="HTH araC/xylS-type" evidence="4">
    <location>
        <begin position="178"/>
        <end position="276"/>
    </location>
</feature>
<dbReference type="Pfam" id="PF12833">
    <property type="entry name" value="HTH_18"/>
    <property type="match status" value="1"/>
</dbReference>
<dbReference type="Proteomes" id="UP000005926">
    <property type="component" value="Unassembled WGS sequence"/>
</dbReference>
<keyword evidence="2" id="KW-0238">DNA-binding</keyword>
<name>C8NIW5_9LACT</name>
<evidence type="ECO:0000259" key="4">
    <source>
        <dbReference type="PROSITE" id="PS01124"/>
    </source>
</evidence>
<dbReference type="eggNOG" id="COG2207">
    <property type="taxonomic scope" value="Bacteria"/>
</dbReference>
<dbReference type="eggNOG" id="COG0662">
    <property type="taxonomic scope" value="Bacteria"/>
</dbReference>
<keyword evidence="1" id="KW-0805">Transcription regulation</keyword>
<dbReference type="SMART" id="SM00342">
    <property type="entry name" value="HTH_ARAC"/>
    <property type="match status" value="1"/>
</dbReference>
<proteinExistence type="predicted"/>
<dbReference type="PANTHER" id="PTHR43280">
    <property type="entry name" value="ARAC-FAMILY TRANSCRIPTIONAL REGULATOR"/>
    <property type="match status" value="1"/>
</dbReference>
<dbReference type="PROSITE" id="PS01124">
    <property type="entry name" value="HTH_ARAC_FAMILY_2"/>
    <property type="match status" value="1"/>
</dbReference>
<dbReference type="GO" id="GO:0043565">
    <property type="term" value="F:sequence-specific DNA binding"/>
    <property type="evidence" value="ECO:0007669"/>
    <property type="project" value="InterPro"/>
</dbReference>
<protein>
    <submittedName>
        <fullName evidence="5">Transcriptional regulator, AraC family</fullName>
    </submittedName>
</protein>
<dbReference type="GO" id="GO:0003700">
    <property type="term" value="F:DNA-binding transcription factor activity"/>
    <property type="evidence" value="ECO:0007669"/>
    <property type="project" value="InterPro"/>
</dbReference>
<evidence type="ECO:0000256" key="2">
    <source>
        <dbReference type="ARBA" id="ARBA00023125"/>
    </source>
</evidence>
<dbReference type="InterPro" id="IPR037923">
    <property type="entry name" value="HTH-like"/>
</dbReference>
<dbReference type="PRINTS" id="PR00032">
    <property type="entry name" value="HTHARAC"/>
</dbReference>
<accession>C8NIW5</accession>
<dbReference type="Gene3D" id="1.10.10.60">
    <property type="entry name" value="Homeodomain-like"/>
    <property type="match status" value="2"/>
</dbReference>
<comment type="caution">
    <text evidence="5">The sequence shown here is derived from an EMBL/GenBank/DDBJ whole genome shotgun (WGS) entry which is preliminary data.</text>
</comment>
<sequence length="282" mass="32880">MSNERFLMIESDIKNLSFRLESITKSKYDSDWHSTLHTHPFTELFYVIDGKGEFIIQHQRFPVKANDFVIINPQVEHTEVSSPDSPLEYIVVGIQGLSFSNLTPVDQGGHPFSFFNLRDEQKDILRYLNAMVQEATNQALSYDLVCHNLLEILLIKILRHQHFDLEVGSHSKTTKDIAFIKHYLKTYYRESIQLEALASMTHLSRFYISHSFKKEVGMSPMEYLMTIRIKESKILLRTTNYSISQVADIVGFTTPTYFSKQFRKITGISPTDYREKYQKESQ</sequence>
<dbReference type="GeneID" id="78412383"/>
<dbReference type="InterPro" id="IPR003313">
    <property type="entry name" value="AraC-bd"/>
</dbReference>
<dbReference type="PROSITE" id="PS00041">
    <property type="entry name" value="HTH_ARAC_FAMILY_1"/>
    <property type="match status" value="1"/>
</dbReference>
<organism evidence="5 6">
    <name type="scientific">Granulicatella adiacens ATCC 49175</name>
    <dbReference type="NCBI Taxonomy" id="638301"/>
    <lineage>
        <taxon>Bacteria</taxon>
        <taxon>Bacillati</taxon>
        <taxon>Bacillota</taxon>
        <taxon>Bacilli</taxon>
        <taxon>Lactobacillales</taxon>
        <taxon>Carnobacteriaceae</taxon>
        <taxon>Granulicatella</taxon>
    </lineage>
</organism>
<dbReference type="Pfam" id="PF02311">
    <property type="entry name" value="AraC_binding"/>
    <property type="match status" value="1"/>
</dbReference>
<dbReference type="Gene3D" id="2.60.120.10">
    <property type="entry name" value="Jelly Rolls"/>
    <property type="match status" value="1"/>
</dbReference>
<dbReference type="HOGENOM" id="CLU_000445_88_6_9"/>
<reference evidence="5 6" key="1">
    <citation type="submission" date="2009-08" db="EMBL/GenBank/DDBJ databases">
        <authorList>
            <person name="Muzny D."/>
            <person name="Qin X."/>
            <person name="Deng J."/>
            <person name="Jiang H."/>
            <person name="Liu Y."/>
            <person name="Qu J."/>
            <person name="Song X.-Z."/>
            <person name="Zhang L."/>
            <person name="Thornton R."/>
            <person name="Coyle M."/>
            <person name="Francisco L."/>
            <person name="Jackson L."/>
            <person name="Javaid M."/>
            <person name="Korchina V."/>
            <person name="Kovar C."/>
            <person name="Mata R."/>
            <person name="Mathew T."/>
            <person name="Ngo R."/>
            <person name="Nguyen L."/>
            <person name="Nguyen N."/>
            <person name="Okwuonu G."/>
            <person name="Ongeri F."/>
            <person name="Pham C."/>
            <person name="Simmons D."/>
            <person name="Wilczek-Boney K."/>
            <person name="Hale W."/>
            <person name="Jakkamsetti A."/>
            <person name="Pham P."/>
            <person name="Ruth R."/>
            <person name="San Lucas F."/>
            <person name="Warren J."/>
            <person name="Zhang J."/>
            <person name="Zhao Z."/>
            <person name="Zhou C."/>
            <person name="Zhu D."/>
            <person name="Lee S."/>
            <person name="Bess C."/>
            <person name="Blankenburg K."/>
            <person name="Forbes L."/>
            <person name="Fu Q."/>
            <person name="Gubbala S."/>
            <person name="Hirani K."/>
            <person name="Jayaseelan J.C."/>
            <person name="Lara F."/>
            <person name="Munidasa M."/>
            <person name="Palculict T."/>
            <person name="Patil S."/>
            <person name="Pu L.-L."/>
            <person name="Saada N."/>
            <person name="Tang L."/>
            <person name="Weissenberger G."/>
            <person name="Zhu Y."/>
            <person name="Hemphill L."/>
            <person name="Shang Y."/>
            <person name="Youmans B."/>
            <person name="Ayvaz T."/>
            <person name="Ross M."/>
            <person name="Santibanez J."/>
            <person name="Aqrawi P."/>
            <person name="Gross S."/>
            <person name="Joshi V."/>
            <person name="Fowler G."/>
            <person name="Nazareth L."/>
            <person name="Reid J."/>
            <person name="Worley K."/>
            <person name="Petrosino J."/>
            <person name="Highlander S."/>
            <person name="Gibbs R."/>
        </authorList>
    </citation>
    <scope>NUCLEOTIDE SEQUENCE [LARGE SCALE GENOMIC DNA]</scope>
    <source>
        <strain evidence="5 6">ATCC 49175</strain>
    </source>
</reference>
<gene>
    <name evidence="5" type="ORF">HMPREF0444_1860</name>
</gene>
<dbReference type="SUPFAM" id="SSF51215">
    <property type="entry name" value="Regulatory protein AraC"/>
    <property type="match status" value="1"/>
</dbReference>
<dbReference type="AlphaFoldDB" id="C8NIW5"/>
<dbReference type="PANTHER" id="PTHR43280:SF28">
    <property type="entry name" value="HTH-TYPE TRANSCRIPTIONAL ACTIVATOR RHAS"/>
    <property type="match status" value="1"/>
</dbReference>
<evidence type="ECO:0000313" key="6">
    <source>
        <dbReference type="Proteomes" id="UP000005926"/>
    </source>
</evidence>